<sequence>LLAGLGLAGLADDAGAVAVTVDRLRHGVPLGFAELVARGAARWRAVRPALAETCPEPRVSASVRQAWDSTARALDGAVLTGAGPATRVHLIACWLRRVDVDRAARPGPTTT</sequence>
<feature type="non-terminal residue" evidence="1">
    <location>
        <position position="1"/>
    </location>
</feature>
<protein>
    <submittedName>
        <fullName evidence="1">Uncharacterized protein</fullName>
    </submittedName>
</protein>
<evidence type="ECO:0000313" key="1">
    <source>
        <dbReference type="EMBL" id="CAA9404485.1"/>
    </source>
</evidence>
<name>A0A6J4P649_9PSEU</name>
<accession>A0A6J4P649</accession>
<reference evidence="1" key="1">
    <citation type="submission" date="2020-02" db="EMBL/GenBank/DDBJ databases">
        <authorList>
            <person name="Meier V. D."/>
        </authorList>
    </citation>
    <scope>NUCLEOTIDE SEQUENCE</scope>
    <source>
        <strain evidence="1">AVDCRST_MAG66</strain>
    </source>
</reference>
<dbReference type="InterPro" id="IPR046178">
    <property type="entry name" value="DUF6187"/>
</dbReference>
<dbReference type="AlphaFoldDB" id="A0A6J4P649"/>
<dbReference type="EMBL" id="CADCUS010000245">
    <property type="protein sequence ID" value="CAA9404485.1"/>
    <property type="molecule type" value="Genomic_DNA"/>
</dbReference>
<dbReference type="Pfam" id="PF19685">
    <property type="entry name" value="DUF6187"/>
    <property type="match status" value="1"/>
</dbReference>
<proteinExistence type="predicted"/>
<organism evidence="1">
    <name type="scientific">uncultured Pseudonocardia sp</name>
    <dbReference type="NCBI Taxonomy" id="211455"/>
    <lineage>
        <taxon>Bacteria</taxon>
        <taxon>Bacillati</taxon>
        <taxon>Actinomycetota</taxon>
        <taxon>Actinomycetes</taxon>
        <taxon>Pseudonocardiales</taxon>
        <taxon>Pseudonocardiaceae</taxon>
        <taxon>Pseudonocardia</taxon>
        <taxon>environmental samples</taxon>
    </lineage>
</organism>
<gene>
    <name evidence="1" type="ORF">AVDCRST_MAG66-1637</name>
</gene>